<dbReference type="Proteomes" id="UP001257627">
    <property type="component" value="Unassembled WGS sequence"/>
</dbReference>
<gene>
    <name evidence="1" type="ORF">PU648_57170</name>
</gene>
<dbReference type="RefSeq" id="WP_266945819.1">
    <property type="nucleotide sequence ID" value="NZ_JAPEMK010000006.1"/>
</dbReference>
<geneLocation type="plasmid" evidence="1">
    <name>unnamed2</name>
</geneLocation>
<organism evidence="1 2">
    <name type="scientific">Streptomyces mirabilis</name>
    <dbReference type="NCBI Taxonomy" id="68239"/>
    <lineage>
        <taxon>Bacteria</taxon>
        <taxon>Bacillati</taxon>
        <taxon>Actinomycetota</taxon>
        <taxon>Actinomycetes</taxon>
        <taxon>Kitasatosporales</taxon>
        <taxon>Streptomycetaceae</taxon>
        <taxon>Streptomyces</taxon>
    </lineage>
</organism>
<dbReference type="EMBL" id="JARAKF010000004">
    <property type="protein sequence ID" value="MDU9001589.1"/>
    <property type="molecule type" value="Genomic_DNA"/>
</dbReference>
<name>A0ABU3V729_9ACTN</name>
<evidence type="ECO:0000313" key="1">
    <source>
        <dbReference type="EMBL" id="MDU9001589.1"/>
    </source>
</evidence>
<sequence length="71" mass="7577">MRPGDPRDQLVRPASRVRGVDAGYQQQVGALVGSIEGRDDVSRCKVDRAGVGAALLSADLLLSAAWLDRDE</sequence>
<accession>A0ABU3V729</accession>
<keyword evidence="1" id="KW-0614">Plasmid</keyword>
<comment type="caution">
    <text evidence="1">The sequence shown here is derived from an EMBL/GenBank/DDBJ whole genome shotgun (WGS) entry which is preliminary data.</text>
</comment>
<evidence type="ECO:0000313" key="2">
    <source>
        <dbReference type="Proteomes" id="UP001257627"/>
    </source>
</evidence>
<keyword evidence="2" id="KW-1185">Reference proteome</keyword>
<proteinExistence type="predicted"/>
<reference evidence="1 2" key="1">
    <citation type="submission" date="2023-02" db="EMBL/GenBank/DDBJ databases">
        <authorList>
            <person name="Maleckis M."/>
        </authorList>
    </citation>
    <scope>NUCLEOTIDE SEQUENCE [LARGE SCALE GENOMIC DNA]</scope>
    <source>
        <strain evidence="1 2">P8-A2</strain>
        <plasmid evidence="1">unnamed2</plasmid>
    </source>
</reference>
<protein>
    <submittedName>
        <fullName evidence="1">Uncharacterized protein</fullName>
    </submittedName>
</protein>